<keyword evidence="3" id="KW-0479">Metal-binding</keyword>
<dbReference type="GO" id="GO:0016491">
    <property type="term" value="F:oxidoreductase activity"/>
    <property type="evidence" value="ECO:0007669"/>
    <property type="project" value="InterPro"/>
</dbReference>
<sequence length="388" mass="43779">MHFTIKPVSYVCNLKCDYCFYLPKGENLLHKGLMTDEVLEALIVKYIKACAGNRVYFTWQGGEPLLAGKKFYEKAFALQQKHAQGKIIENAIQTNATLLDDEFCELFKQHNCLMGVSIDGPQELHDALRKDKRGHGTYQQVIAGIELLKKHDIPFNTLTCINAANYQQPLAVYNALKELGSTFMQFSEVVETTPENSDFSHVPSTYTAKPFSLSKSAYGTFMSEIFRYWVAHDIGTIHVRQFETFISRVLGGGHLSCVFEDKCPDNFVLEANGDIYECDQAVYPTYKIGNILTSDLTKLHSERINAVKHNLSNQCRECPYLALCSGGCPKHRLDLQQGTPITYFCEGYKILFKTMVPYLNAMGALEENKIPYLAIKDIAPRIAAMAKE</sequence>
<dbReference type="Pfam" id="PF04055">
    <property type="entry name" value="Radical_SAM"/>
    <property type="match status" value="1"/>
</dbReference>
<evidence type="ECO:0000256" key="3">
    <source>
        <dbReference type="ARBA" id="ARBA00022723"/>
    </source>
</evidence>
<dbReference type="SFLD" id="SFLDS00029">
    <property type="entry name" value="Radical_SAM"/>
    <property type="match status" value="1"/>
</dbReference>
<dbReference type="SUPFAM" id="SSF102114">
    <property type="entry name" value="Radical SAM enzymes"/>
    <property type="match status" value="1"/>
</dbReference>
<dbReference type="NCBIfam" id="TIGR04085">
    <property type="entry name" value="rSAM_more_4Fe4S"/>
    <property type="match status" value="1"/>
</dbReference>
<accession>A0A9D2B049</accession>
<dbReference type="InterPro" id="IPR058240">
    <property type="entry name" value="rSAM_sf"/>
</dbReference>
<dbReference type="SFLD" id="SFLDG01067">
    <property type="entry name" value="SPASM/twitch_domain_containing"/>
    <property type="match status" value="1"/>
</dbReference>
<dbReference type="InterPro" id="IPR034491">
    <property type="entry name" value="Anaerob_Ser_sulfatase-maturase"/>
</dbReference>
<dbReference type="SFLD" id="SFLDG01384">
    <property type="entry name" value="thioether_bond_formation_requi"/>
    <property type="match status" value="1"/>
</dbReference>
<evidence type="ECO:0000256" key="5">
    <source>
        <dbReference type="ARBA" id="ARBA00023014"/>
    </source>
</evidence>
<comment type="caution">
    <text evidence="8">The sequence shown here is derived from an EMBL/GenBank/DDBJ whole genome shotgun (WGS) entry which is preliminary data.</text>
</comment>
<dbReference type="PROSITE" id="PS51918">
    <property type="entry name" value="RADICAL_SAM"/>
    <property type="match status" value="1"/>
</dbReference>
<comment type="cofactor">
    <cofactor evidence="1">
        <name>[4Fe-4S] cluster</name>
        <dbReference type="ChEBI" id="CHEBI:49883"/>
    </cofactor>
</comment>
<dbReference type="Gene3D" id="3.20.20.70">
    <property type="entry name" value="Aldolase class I"/>
    <property type="match status" value="1"/>
</dbReference>
<dbReference type="SFLD" id="SFLDF00285">
    <property type="entry name" value="anaerobic_Ser-type_sulfatase-m"/>
    <property type="match status" value="1"/>
</dbReference>
<dbReference type="CDD" id="cd01335">
    <property type="entry name" value="Radical_SAM"/>
    <property type="match status" value="1"/>
</dbReference>
<dbReference type="PANTHER" id="PTHR43273:SF3">
    <property type="entry name" value="ANAEROBIC SULFATASE-MATURATING ENZYME HOMOLOG ASLB-RELATED"/>
    <property type="match status" value="1"/>
</dbReference>
<dbReference type="AlphaFoldDB" id="A0A9D2B049"/>
<dbReference type="InterPro" id="IPR023885">
    <property type="entry name" value="4Fe4S-binding_SPASM_dom"/>
</dbReference>
<dbReference type="Proteomes" id="UP000886829">
    <property type="component" value="Unassembled WGS sequence"/>
</dbReference>
<reference evidence="8" key="1">
    <citation type="journal article" date="2021" name="PeerJ">
        <title>Extensive microbial diversity within the chicken gut microbiome revealed by metagenomics and culture.</title>
        <authorList>
            <person name="Gilroy R."/>
            <person name="Ravi A."/>
            <person name="Getino M."/>
            <person name="Pursley I."/>
            <person name="Horton D.L."/>
            <person name="Alikhan N.F."/>
            <person name="Baker D."/>
            <person name="Gharbi K."/>
            <person name="Hall N."/>
            <person name="Watson M."/>
            <person name="Adriaenssens E.M."/>
            <person name="Foster-Nyarko E."/>
            <person name="Jarju S."/>
            <person name="Secka A."/>
            <person name="Antonio M."/>
            <person name="Oren A."/>
            <person name="Chaudhuri R.R."/>
            <person name="La Ragione R."/>
            <person name="Hildebrand F."/>
            <person name="Pallen M.J."/>
        </authorList>
    </citation>
    <scope>NUCLEOTIDE SEQUENCE</scope>
    <source>
        <strain evidence="8">USASDec5-558</strain>
    </source>
</reference>
<dbReference type="GO" id="GO:0051536">
    <property type="term" value="F:iron-sulfur cluster binding"/>
    <property type="evidence" value="ECO:0007669"/>
    <property type="project" value="UniProtKB-KW"/>
</dbReference>
<reference evidence="8" key="2">
    <citation type="submission" date="2021-04" db="EMBL/GenBank/DDBJ databases">
        <authorList>
            <person name="Gilroy R."/>
        </authorList>
    </citation>
    <scope>NUCLEOTIDE SEQUENCE</scope>
    <source>
        <strain evidence="8">USASDec5-558</strain>
    </source>
</reference>
<comment type="similarity">
    <text evidence="6">Belongs to the radical SAM superfamily. Anaerobic sulfatase-maturating enzyme family.</text>
</comment>
<keyword evidence="4" id="KW-0408">Iron</keyword>
<dbReference type="GO" id="GO:0046872">
    <property type="term" value="F:metal ion binding"/>
    <property type="evidence" value="ECO:0007669"/>
    <property type="project" value="UniProtKB-KW"/>
</dbReference>
<evidence type="ECO:0000313" key="9">
    <source>
        <dbReference type="Proteomes" id="UP000886829"/>
    </source>
</evidence>
<organism evidence="8 9">
    <name type="scientific">Candidatus Anaerobiospirillum pullistercoris</name>
    <dbReference type="NCBI Taxonomy" id="2838452"/>
    <lineage>
        <taxon>Bacteria</taxon>
        <taxon>Pseudomonadati</taxon>
        <taxon>Pseudomonadota</taxon>
        <taxon>Gammaproteobacteria</taxon>
        <taxon>Aeromonadales</taxon>
        <taxon>Succinivibrionaceae</taxon>
        <taxon>Anaerobiospirillum</taxon>
    </lineage>
</organism>
<dbReference type="NCBIfam" id="TIGR03942">
    <property type="entry name" value="sulfatase_rSAM"/>
    <property type="match status" value="1"/>
</dbReference>
<evidence type="ECO:0000256" key="1">
    <source>
        <dbReference type="ARBA" id="ARBA00001966"/>
    </source>
</evidence>
<keyword evidence="5" id="KW-0411">Iron-sulfur</keyword>
<dbReference type="EMBL" id="DXEV01000043">
    <property type="protein sequence ID" value="HIX56288.1"/>
    <property type="molecule type" value="Genomic_DNA"/>
</dbReference>
<dbReference type="InterPro" id="IPR007197">
    <property type="entry name" value="rSAM"/>
</dbReference>
<dbReference type="PANTHER" id="PTHR43273">
    <property type="entry name" value="ANAEROBIC SULFATASE-MATURATING ENZYME HOMOLOG ASLB-RELATED"/>
    <property type="match status" value="1"/>
</dbReference>
<evidence type="ECO:0000256" key="6">
    <source>
        <dbReference type="ARBA" id="ARBA00023601"/>
    </source>
</evidence>
<evidence type="ECO:0000259" key="7">
    <source>
        <dbReference type="PROSITE" id="PS51918"/>
    </source>
</evidence>
<dbReference type="SFLD" id="SFLDG01386">
    <property type="entry name" value="main_SPASM_domain-containing"/>
    <property type="match status" value="1"/>
</dbReference>
<keyword evidence="2" id="KW-0949">S-adenosyl-L-methionine</keyword>
<protein>
    <submittedName>
        <fullName evidence="8">Anaerobic sulfatase maturase</fullName>
    </submittedName>
</protein>
<evidence type="ECO:0000256" key="2">
    <source>
        <dbReference type="ARBA" id="ARBA00022691"/>
    </source>
</evidence>
<feature type="domain" description="Radical SAM core" evidence="7">
    <location>
        <begin position="1"/>
        <end position="231"/>
    </location>
</feature>
<dbReference type="InterPro" id="IPR023867">
    <property type="entry name" value="Sulphatase_maturase_rSAM"/>
</dbReference>
<dbReference type="InterPro" id="IPR013785">
    <property type="entry name" value="Aldolase_TIM"/>
</dbReference>
<evidence type="ECO:0000256" key="4">
    <source>
        <dbReference type="ARBA" id="ARBA00023004"/>
    </source>
</evidence>
<gene>
    <name evidence="8" type="ORF">H9850_02305</name>
</gene>
<proteinExistence type="inferred from homology"/>
<name>A0A9D2B049_9GAMM</name>
<evidence type="ECO:0000313" key="8">
    <source>
        <dbReference type="EMBL" id="HIX56288.1"/>
    </source>
</evidence>
<dbReference type="SFLD" id="SFLDG01072">
    <property type="entry name" value="dehydrogenase_like"/>
    <property type="match status" value="1"/>
</dbReference>